<organism evidence="1">
    <name type="scientific">Noctiluca scintillans</name>
    <name type="common">Sea sparkle</name>
    <name type="synonym">Red tide dinoflagellate</name>
    <dbReference type="NCBI Taxonomy" id="2966"/>
    <lineage>
        <taxon>Eukaryota</taxon>
        <taxon>Sar</taxon>
        <taxon>Alveolata</taxon>
        <taxon>Dinophyceae</taxon>
        <taxon>Noctilucales</taxon>
        <taxon>Noctilucaceae</taxon>
        <taxon>Noctiluca</taxon>
    </lineage>
</organism>
<accession>A0A7S1FD52</accession>
<gene>
    <name evidence="1" type="ORF">NSCI0253_LOCUS34787</name>
</gene>
<proteinExistence type="predicted"/>
<name>A0A7S1FD52_NOCSC</name>
<protein>
    <submittedName>
        <fullName evidence="1">Uncharacterized protein</fullName>
    </submittedName>
</protein>
<dbReference type="AlphaFoldDB" id="A0A7S1FD52"/>
<evidence type="ECO:0000313" key="1">
    <source>
        <dbReference type="EMBL" id="CAD8860433.1"/>
    </source>
</evidence>
<reference evidence="1" key="1">
    <citation type="submission" date="2021-01" db="EMBL/GenBank/DDBJ databases">
        <authorList>
            <person name="Corre E."/>
            <person name="Pelletier E."/>
            <person name="Niang G."/>
            <person name="Scheremetjew M."/>
            <person name="Finn R."/>
            <person name="Kale V."/>
            <person name="Holt S."/>
            <person name="Cochrane G."/>
            <person name="Meng A."/>
            <person name="Brown T."/>
            <person name="Cohen L."/>
        </authorList>
    </citation>
    <scope>NUCLEOTIDE SEQUENCE</scope>
</reference>
<sequence>MDGALARCSLTDTTLPEFFGMRDLAQLQAASQASKSWCEDGQVWRRCVARWLPFVSVDPALFVTARGTVLSCCELLAAATVADGVSVQLETVRDAERTARALRTSEKAARAHIKQGGRVAQTLVGCYQIYGEAKKFETLVGREAQSSFFQQRIVENAFFERATGDRGIHDKALCVGLGVCEQHLLLSARFVDALAAVSHSGRTLGGHIEGPEMTADVQSLTSSCVLSFRGCAFRVDGGVHCSDQGVWSCPGHGARGSPQPPRNILCVLSIRDGRPRGTETNFTSTLNLDTSRLRTAVRR</sequence>
<dbReference type="EMBL" id="HBFQ01048663">
    <property type="protein sequence ID" value="CAD8860433.1"/>
    <property type="molecule type" value="Transcribed_RNA"/>
</dbReference>